<dbReference type="GO" id="GO:0006995">
    <property type="term" value="P:cellular response to nitrogen starvation"/>
    <property type="evidence" value="ECO:0007669"/>
    <property type="project" value="UniProtKB-ARBA"/>
</dbReference>
<dbReference type="OrthoDB" id="443318at2759"/>
<proteinExistence type="inferred from homology"/>
<evidence type="ECO:0000256" key="6">
    <source>
        <dbReference type="ARBA" id="ARBA00022729"/>
    </source>
</evidence>
<evidence type="ECO:0000256" key="4">
    <source>
        <dbReference type="ARBA" id="ARBA00022645"/>
    </source>
</evidence>
<dbReference type="PANTHER" id="PTHR11802">
    <property type="entry name" value="SERINE PROTEASE FAMILY S10 SERINE CARBOXYPEPTIDASE"/>
    <property type="match status" value="1"/>
</dbReference>
<keyword evidence="3" id="KW-0926">Vacuole</keyword>
<dbReference type="eggNOG" id="KOG1282">
    <property type="taxonomic scope" value="Eukaryota"/>
</dbReference>
<dbReference type="GeneID" id="18245723"/>
<protein>
    <recommendedName>
        <fullName evidence="12">Carboxypeptidase</fullName>
        <ecNumber evidence="12">3.4.16.-</ecNumber>
    </recommendedName>
</protein>
<dbReference type="InterPro" id="IPR018202">
    <property type="entry name" value="Ser_caboxypep_ser_AS"/>
</dbReference>
<keyword evidence="9" id="KW-0325">Glycoprotein</keyword>
<keyword evidence="7 12" id="KW-0378">Hydrolase</keyword>
<dbReference type="SUPFAM" id="SSF53474">
    <property type="entry name" value="alpha/beta-Hydrolases"/>
    <property type="match status" value="1"/>
</dbReference>
<dbReference type="EMBL" id="GL996515">
    <property type="protein sequence ID" value="EGV64755.1"/>
    <property type="molecule type" value="Genomic_DNA"/>
</dbReference>
<keyword evidence="5 12" id="KW-0645">Protease</keyword>
<evidence type="ECO:0000256" key="10">
    <source>
        <dbReference type="ARBA" id="ARBA00052076"/>
    </source>
</evidence>
<evidence type="ECO:0000256" key="11">
    <source>
        <dbReference type="ARBA" id="ARBA00058662"/>
    </source>
</evidence>
<accession>G3B2T1</accession>
<evidence type="ECO:0000256" key="8">
    <source>
        <dbReference type="ARBA" id="ARBA00023157"/>
    </source>
</evidence>
<comment type="subcellular location">
    <subcellularLocation>
        <location evidence="1">Vacuole</location>
    </subcellularLocation>
</comment>
<evidence type="ECO:0000256" key="7">
    <source>
        <dbReference type="ARBA" id="ARBA00022801"/>
    </source>
</evidence>
<evidence type="ECO:0000256" key="3">
    <source>
        <dbReference type="ARBA" id="ARBA00022554"/>
    </source>
</evidence>
<dbReference type="GO" id="GO:0004185">
    <property type="term" value="F:serine-type carboxypeptidase activity"/>
    <property type="evidence" value="ECO:0007669"/>
    <property type="project" value="UniProtKB-UniRule"/>
</dbReference>
<reference evidence="13 14" key="1">
    <citation type="journal article" date="2011" name="Proc. Natl. Acad. Sci. U.S.A.">
        <title>Comparative genomics of xylose-fermenting fungi for enhanced biofuel production.</title>
        <authorList>
            <person name="Wohlbach D.J."/>
            <person name="Kuo A."/>
            <person name="Sato T.K."/>
            <person name="Potts K.M."/>
            <person name="Salamov A.A."/>
            <person name="LaButti K.M."/>
            <person name="Sun H."/>
            <person name="Clum A."/>
            <person name="Pangilinan J.L."/>
            <person name="Lindquist E.A."/>
            <person name="Lucas S."/>
            <person name="Lapidus A."/>
            <person name="Jin M."/>
            <person name="Gunawan C."/>
            <person name="Balan V."/>
            <person name="Dale B.E."/>
            <person name="Jeffries T.W."/>
            <person name="Zinkel R."/>
            <person name="Barry K.W."/>
            <person name="Grigoriev I.V."/>
            <person name="Gasch A.P."/>
        </authorList>
    </citation>
    <scope>NUCLEOTIDE SEQUENCE [LARGE SCALE GENOMIC DNA]</scope>
    <source>
        <strain evidence="14">ATCC 10573 / BCRC 21748 / CBS 615 / JCM 9827 / NBRC 10315 / NRRL Y-1498 / VKM Y-70</strain>
    </source>
</reference>
<feature type="signal peptide" evidence="12">
    <location>
        <begin position="1"/>
        <end position="18"/>
    </location>
</feature>
<keyword evidence="14" id="KW-1185">Reference proteome</keyword>
<comment type="function">
    <text evidence="11">Involved in degradation of small peptides.</text>
</comment>
<dbReference type="RefSeq" id="XP_006685561.1">
    <property type="nucleotide sequence ID" value="XM_006685498.1"/>
</dbReference>
<dbReference type="GO" id="GO:0031638">
    <property type="term" value="P:zymogen activation"/>
    <property type="evidence" value="ECO:0007669"/>
    <property type="project" value="UniProtKB-ARBA"/>
</dbReference>
<keyword evidence="4 12" id="KW-0121">Carboxypeptidase</keyword>
<evidence type="ECO:0000313" key="13">
    <source>
        <dbReference type="EMBL" id="EGV64755.1"/>
    </source>
</evidence>
<comment type="catalytic activity">
    <reaction evidence="10">
        <text>Release of a C-terminal amino acid with broad specificity.</text>
        <dbReference type="EC" id="3.4.16.5"/>
    </reaction>
</comment>
<dbReference type="InterPro" id="IPR029058">
    <property type="entry name" value="AB_hydrolase_fold"/>
</dbReference>
<evidence type="ECO:0000256" key="12">
    <source>
        <dbReference type="RuleBase" id="RU361156"/>
    </source>
</evidence>
<dbReference type="Pfam" id="PF00450">
    <property type="entry name" value="Peptidase_S10"/>
    <property type="match status" value="1"/>
</dbReference>
<gene>
    <name evidence="13" type="ORF">CANTEDRAFT_104498</name>
</gene>
<dbReference type="HOGENOM" id="CLU_008523_10_4_1"/>
<dbReference type="PANTHER" id="PTHR11802:SF113">
    <property type="entry name" value="SERINE CARBOXYPEPTIDASE CTSA-4.1"/>
    <property type="match status" value="1"/>
</dbReference>
<keyword evidence="8" id="KW-1015">Disulfide bond</keyword>
<evidence type="ECO:0000256" key="1">
    <source>
        <dbReference type="ARBA" id="ARBA00004116"/>
    </source>
</evidence>
<dbReference type="PRINTS" id="PR00724">
    <property type="entry name" value="CRBOXYPTASEC"/>
</dbReference>
<dbReference type="Gene3D" id="1.10.287.410">
    <property type="match status" value="1"/>
</dbReference>
<dbReference type="GO" id="GO:0046938">
    <property type="term" value="P:phytochelatin biosynthetic process"/>
    <property type="evidence" value="ECO:0007669"/>
    <property type="project" value="UniProtKB-ARBA"/>
</dbReference>
<name>G3B2T1_CANTC</name>
<organism evidence="14">
    <name type="scientific">Candida tenuis (strain ATCC 10573 / BCRC 21748 / CBS 615 / JCM 9827 / NBRC 10315 / NRRL Y-1498 / VKM Y-70)</name>
    <name type="common">Yeast</name>
    <name type="synonym">Yamadazyma tenuis</name>
    <dbReference type="NCBI Taxonomy" id="590646"/>
    <lineage>
        <taxon>Eukaryota</taxon>
        <taxon>Fungi</taxon>
        <taxon>Dikarya</taxon>
        <taxon>Ascomycota</taxon>
        <taxon>Saccharomycotina</taxon>
        <taxon>Pichiomycetes</taxon>
        <taxon>Debaryomycetaceae</taxon>
        <taxon>Yamadazyma</taxon>
    </lineage>
</organism>
<dbReference type="Proteomes" id="UP000000707">
    <property type="component" value="Unassembled WGS sequence"/>
</dbReference>
<dbReference type="EC" id="3.4.16.-" evidence="12"/>
<dbReference type="MEROPS" id="S10.001"/>
<sequence>MKLSLTLAAFSLAGYVLSLAVPQTPFQLNTNPFIQSIEDQLRLNKLDPKIHQFWQHTLATDREQVSRISQGVPGKEFNPQQFENTVVHEKVASHVLRYKSVPKHLGVDTVDQYTGYADIMEEDKHLFFWMFESRNDPTTDPVVLWLNGGPGSSSMMGLFFELGPSSVSPELKVVRNDYSWNNNATMIFLDSPVNAGFSYSSHDVNTTVSTSEDVITFLELFFKGFPQFTKVPFHISGESYGGHYVPKLAKDILNKKDKNFELQSILVGNGLTDMLVQYEYYQPMACGEGGYPAVLDEETCATMKANIPECIALIAKCYDSETAADCYAATELCNEQQIQPCAEAGTNMYDVTLECKGENACYTEIGDMERYLNSTAVKDAIGAEIKSYHSSNPYINKHFRMMGDWMQPYFRDAIHDVLEQGLPVLLYAGDKDFICNWMGVEAWADRLQWSGAEGYSTSSVEKWYNGDIHAGNVKNYENLTFLRVFGAGHMVPHDQPQNSLEFFNRWLAGDYALNK</sequence>
<dbReference type="Gene3D" id="3.40.50.1820">
    <property type="entry name" value="alpha/beta hydrolase"/>
    <property type="match status" value="1"/>
</dbReference>
<comment type="similarity">
    <text evidence="2 12">Belongs to the peptidase S10 family.</text>
</comment>
<evidence type="ECO:0000313" key="14">
    <source>
        <dbReference type="Proteomes" id="UP000000707"/>
    </source>
</evidence>
<dbReference type="InterPro" id="IPR001563">
    <property type="entry name" value="Peptidase_S10"/>
</dbReference>
<dbReference type="FunFam" id="1.10.287.410:FF:000001">
    <property type="entry name" value="Carboxypeptidase Y"/>
    <property type="match status" value="1"/>
</dbReference>
<dbReference type="KEGG" id="cten:18245723"/>
<dbReference type="AlphaFoldDB" id="G3B2T1"/>
<dbReference type="GO" id="GO:0000328">
    <property type="term" value="C:fungal-type vacuole lumen"/>
    <property type="evidence" value="ECO:0007669"/>
    <property type="project" value="UniProtKB-ARBA"/>
</dbReference>
<feature type="chain" id="PRO_5005131607" description="Carboxypeptidase" evidence="12">
    <location>
        <begin position="19"/>
        <end position="515"/>
    </location>
</feature>
<dbReference type="InterPro" id="IPR033124">
    <property type="entry name" value="Ser_caboxypep_his_AS"/>
</dbReference>
<evidence type="ECO:0000256" key="5">
    <source>
        <dbReference type="ARBA" id="ARBA00022670"/>
    </source>
</evidence>
<evidence type="ECO:0000256" key="9">
    <source>
        <dbReference type="ARBA" id="ARBA00023180"/>
    </source>
</evidence>
<dbReference type="PROSITE" id="PS00560">
    <property type="entry name" value="CARBOXYPEPT_SER_HIS"/>
    <property type="match status" value="1"/>
</dbReference>
<evidence type="ECO:0000256" key="2">
    <source>
        <dbReference type="ARBA" id="ARBA00009431"/>
    </source>
</evidence>
<dbReference type="PROSITE" id="PS00131">
    <property type="entry name" value="CARBOXYPEPT_SER_SER"/>
    <property type="match status" value="1"/>
</dbReference>
<keyword evidence="6 12" id="KW-0732">Signal</keyword>